<dbReference type="InterPro" id="IPR036291">
    <property type="entry name" value="NAD(P)-bd_dom_sf"/>
</dbReference>
<evidence type="ECO:0000256" key="2">
    <source>
        <dbReference type="ARBA" id="ARBA00022563"/>
    </source>
</evidence>
<feature type="binding site" evidence="11">
    <location>
        <position position="252"/>
    </location>
    <ligand>
        <name>NADP(+)</name>
        <dbReference type="ChEBI" id="CHEBI:58349"/>
    </ligand>
</feature>
<evidence type="ECO:0000256" key="11">
    <source>
        <dbReference type="HAMAP-Rule" id="MF_01576"/>
    </source>
</evidence>
<keyword evidence="9 11" id="KW-0486">Methionine biosynthesis</keyword>
<dbReference type="Pfam" id="PF00763">
    <property type="entry name" value="THF_DHG_CYH"/>
    <property type="match status" value="1"/>
</dbReference>
<dbReference type="PROSITE" id="PS00766">
    <property type="entry name" value="THF_DHG_CYH_1"/>
    <property type="match status" value="1"/>
</dbReference>
<proteinExistence type="inferred from homology"/>
<comment type="catalytic activity">
    <reaction evidence="11">
        <text>(6R)-5,10-methenyltetrahydrofolate + H2O = (6R)-10-formyltetrahydrofolate + H(+)</text>
        <dbReference type="Rhea" id="RHEA:23700"/>
        <dbReference type="ChEBI" id="CHEBI:15377"/>
        <dbReference type="ChEBI" id="CHEBI:15378"/>
        <dbReference type="ChEBI" id="CHEBI:57455"/>
        <dbReference type="ChEBI" id="CHEBI:195366"/>
        <dbReference type="EC" id="3.5.4.9"/>
    </reaction>
</comment>
<dbReference type="SUPFAM" id="SSF53223">
    <property type="entry name" value="Aminoacid dehydrogenase-like, N-terminal domain"/>
    <property type="match status" value="1"/>
</dbReference>
<evidence type="ECO:0000313" key="14">
    <source>
        <dbReference type="EMBL" id="MEL0613658.1"/>
    </source>
</evidence>
<dbReference type="InterPro" id="IPR046346">
    <property type="entry name" value="Aminoacid_DH-like_N_sf"/>
</dbReference>
<dbReference type="InterPro" id="IPR020630">
    <property type="entry name" value="THF_DH/CycHdrlase_cat_dom"/>
</dbReference>
<dbReference type="EC" id="3.5.4.9" evidence="11"/>
<dbReference type="CDD" id="cd01080">
    <property type="entry name" value="NAD_bind_m-THF_DH_Cyclohyd"/>
    <property type="match status" value="1"/>
</dbReference>
<evidence type="ECO:0000256" key="5">
    <source>
        <dbReference type="ARBA" id="ARBA00022801"/>
    </source>
</evidence>
<comment type="function">
    <text evidence="11">Catalyzes the oxidation of 5,10-methylenetetrahydrofolate to 5,10-methenyltetrahydrofolate and then the hydrolysis of 5,10-methenyltetrahydrofolate to 10-formyltetrahydrofolate.</text>
</comment>
<dbReference type="Pfam" id="PF02882">
    <property type="entry name" value="THF_DHG_CYH_C"/>
    <property type="match status" value="1"/>
</dbReference>
<dbReference type="PANTHER" id="PTHR48099:SF5">
    <property type="entry name" value="C-1-TETRAHYDROFOLATE SYNTHASE, CYTOPLASMIC"/>
    <property type="match status" value="1"/>
</dbReference>
<reference evidence="14 15" key="1">
    <citation type="submission" date="2024-02" db="EMBL/GenBank/DDBJ databases">
        <title>Bacteria isolated from the canopy kelp, Nereocystis luetkeana.</title>
        <authorList>
            <person name="Pfister C.A."/>
            <person name="Younker I.T."/>
            <person name="Light S.H."/>
        </authorList>
    </citation>
    <scope>NUCLEOTIDE SEQUENCE [LARGE SCALE GENOMIC DNA]</scope>
    <source>
        <strain evidence="14 15">TI.4.07</strain>
    </source>
</reference>
<evidence type="ECO:0000256" key="6">
    <source>
        <dbReference type="ARBA" id="ARBA00022857"/>
    </source>
</evidence>
<evidence type="ECO:0000259" key="12">
    <source>
        <dbReference type="Pfam" id="PF00763"/>
    </source>
</evidence>
<comment type="similarity">
    <text evidence="11">Belongs to the tetrahydrofolate dehydrogenase/cyclohydrolase family.</text>
</comment>
<dbReference type="Gene3D" id="3.40.50.720">
    <property type="entry name" value="NAD(P)-binding Rossmann-like Domain"/>
    <property type="match status" value="1"/>
</dbReference>
<keyword evidence="3 11" id="KW-0028">Amino-acid biosynthesis</keyword>
<organism evidence="14 15">
    <name type="scientific">Marinomonas arenicola</name>
    <dbReference type="NCBI Taxonomy" id="569601"/>
    <lineage>
        <taxon>Bacteria</taxon>
        <taxon>Pseudomonadati</taxon>
        <taxon>Pseudomonadota</taxon>
        <taxon>Gammaproteobacteria</taxon>
        <taxon>Oceanospirillales</taxon>
        <taxon>Oceanospirillaceae</taxon>
        <taxon>Marinomonas</taxon>
    </lineage>
</organism>
<evidence type="ECO:0000259" key="13">
    <source>
        <dbReference type="Pfam" id="PF02882"/>
    </source>
</evidence>
<protein>
    <recommendedName>
        <fullName evidence="11">Bifunctional protein FolD</fullName>
    </recommendedName>
    <domain>
        <recommendedName>
            <fullName evidence="11">Methylenetetrahydrofolate dehydrogenase</fullName>
            <ecNumber evidence="11">1.5.1.5</ecNumber>
        </recommendedName>
    </domain>
    <domain>
        <recommendedName>
            <fullName evidence="11">Methenyltetrahydrofolate cyclohydrolase</fullName>
            <ecNumber evidence="11">3.5.4.9</ecNumber>
        </recommendedName>
    </domain>
</protein>
<keyword evidence="2 11" id="KW-0554">One-carbon metabolism</keyword>
<dbReference type="NCBIfam" id="NF010785">
    <property type="entry name" value="PRK14188.1"/>
    <property type="match status" value="1"/>
</dbReference>
<comment type="catalytic activity">
    <reaction evidence="11">
        <text>(6R)-5,10-methylene-5,6,7,8-tetrahydrofolate + NADP(+) = (6R)-5,10-methenyltetrahydrofolate + NADPH</text>
        <dbReference type="Rhea" id="RHEA:22812"/>
        <dbReference type="ChEBI" id="CHEBI:15636"/>
        <dbReference type="ChEBI" id="CHEBI:57455"/>
        <dbReference type="ChEBI" id="CHEBI:57783"/>
        <dbReference type="ChEBI" id="CHEBI:58349"/>
        <dbReference type="EC" id="1.5.1.5"/>
    </reaction>
</comment>
<accession>A0ABU9G583</accession>
<dbReference type="PRINTS" id="PR00085">
    <property type="entry name" value="THFDHDRGNASE"/>
</dbReference>
<keyword evidence="10 11" id="KW-0511">Multifunctional enzyme</keyword>
<gene>
    <name evidence="11 14" type="primary">folD</name>
    <name evidence="14" type="ORF">V6242_10925</name>
</gene>
<dbReference type="InterPro" id="IPR000672">
    <property type="entry name" value="THF_DH/CycHdrlase"/>
</dbReference>
<comment type="subunit">
    <text evidence="11">Homodimer.</text>
</comment>
<dbReference type="HAMAP" id="MF_01576">
    <property type="entry name" value="THF_DHG_CYH"/>
    <property type="match status" value="1"/>
</dbReference>
<dbReference type="GO" id="GO:0004488">
    <property type="term" value="F:methylenetetrahydrofolate dehydrogenase (NADP+) activity"/>
    <property type="evidence" value="ECO:0007669"/>
    <property type="project" value="UniProtKB-EC"/>
</dbReference>
<feature type="domain" description="Tetrahydrofolate dehydrogenase/cyclohydrolase catalytic" evidence="12">
    <location>
        <begin position="26"/>
        <end position="137"/>
    </location>
</feature>
<dbReference type="GO" id="GO:0004477">
    <property type="term" value="F:methenyltetrahydrofolate cyclohydrolase activity"/>
    <property type="evidence" value="ECO:0007669"/>
    <property type="project" value="UniProtKB-EC"/>
</dbReference>
<feature type="binding site" evidence="11">
    <location>
        <begin position="186"/>
        <end position="188"/>
    </location>
    <ligand>
        <name>NADP(+)</name>
        <dbReference type="ChEBI" id="CHEBI:58349"/>
    </ligand>
</feature>
<comment type="caution">
    <text evidence="14">The sequence shown here is derived from an EMBL/GenBank/DDBJ whole genome shotgun (WGS) entry which is preliminary data.</text>
</comment>
<sequence length="314" mass="33133">MAIAPLSSSKLSASNSKSQSCDAVIIDGKQVAADVIESVKSRRAMADIVPGLAVILVGNNAASSVYVRNKSAKAEECGFASQQFDLPVDTSEQEVLELINSLNNDTNIHGILVQLPLPKQIDSHQVIQSIAPEKDVDGFHYLNTGKLTTGDTNDALVPCTPAGSIQLIKSVMGASELSGKHAVVVGRSNIVGKPMASLLLQENCTVTVIHSRTNNPGEICRQADIVVAAVGIPNFIKEDWIKQGAVVIDVGINRITTDEGKTKLVGDVDFENVRSKVSAITPVPGGVGPMTISMLMQNTLDAAIRGKSLITKES</sequence>
<evidence type="ECO:0000256" key="1">
    <source>
        <dbReference type="ARBA" id="ARBA00004777"/>
    </source>
</evidence>
<evidence type="ECO:0000256" key="8">
    <source>
        <dbReference type="ARBA" id="ARBA00023102"/>
    </source>
</evidence>
<keyword evidence="4 11" id="KW-0658">Purine biosynthesis</keyword>
<dbReference type="InterPro" id="IPR020631">
    <property type="entry name" value="THF_DH/CycHdrlase_NAD-bd_dom"/>
</dbReference>
<dbReference type="EC" id="1.5.1.5" evidence="11"/>
<feature type="domain" description="Tetrahydrofolate dehydrogenase/cyclohydrolase NAD(P)-binding" evidence="13">
    <location>
        <begin position="158"/>
        <end position="304"/>
    </location>
</feature>
<evidence type="ECO:0000256" key="7">
    <source>
        <dbReference type="ARBA" id="ARBA00023002"/>
    </source>
</evidence>
<evidence type="ECO:0000313" key="15">
    <source>
        <dbReference type="Proteomes" id="UP001379949"/>
    </source>
</evidence>
<dbReference type="Gene3D" id="3.40.50.10860">
    <property type="entry name" value="Leucine Dehydrogenase, chain A, domain 1"/>
    <property type="match status" value="1"/>
</dbReference>
<comment type="pathway">
    <text evidence="1 11">One-carbon metabolism; tetrahydrofolate interconversion.</text>
</comment>
<evidence type="ECO:0000256" key="4">
    <source>
        <dbReference type="ARBA" id="ARBA00022755"/>
    </source>
</evidence>
<evidence type="ECO:0000256" key="3">
    <source>
        <dbReference type="ARBA" id="ARBA00022605"/>
    </source>
</evidence>
<dbReference type="Proteomes" id="UP001379949">
    <property type="component" value="Unassembled WGS sequence"/>
</dbReference>
<dbReference type="RefSeq" id="WP_341567366.1">
    <property type="nucleotide sequence ID" value="NZ_JBAKAR010000008.1"/>
</dbReference>
<keyword evidence="8 11" id="KW-0368">Histidine biosynthesis</keyword>
<dbReference type="EMBL" id="JBAKAR010000008">
    <property type="protein sequence ID" value="MEL0613658.1"/>
    <property type="molecule type" value="Genomic_DNA"/>
</dbReference>
<dbReference type="InterPro" id="IPR020867">
    <property type="entry name" value="THF_DH/CycHdrlase_CS"/>
</dbReference>
<keyword evidence="6 11" id="KW-0521">NADP</keyword>
<keyword evidence="7 11" id="KW-0560">Oxidoreductase</keyword>
<keyword evidence="5 11" id="KW-0378">Hydrolase</keyword>
<keyword evidence="15" id="KW-1185">Reference proteome</keyword>
<name>A0ABU9G583_9GAMM</name>
<evidence type="ECO:0000256" key="9">
    <source>
        <dbReference type="ARBA" id="ARBA00023167"/>
    </source>
</evidence>
<comment type="caution">
    <text evidence="11">Lacks conserved residue(s) required for the propagation of feature annotation.</text>
</comment>
<evidence type="ECO:0000256" key="10">
    <source>
        <dbReference type="ARBA" id="ARBA00023268"/>
    </source>
</evidence>
<dbReference type="SUPFAM" id="SSF51735">
    <property type="entry name" value="NAD(P)-binding Rossmann-fold domains"/>
    <property type="match status" value="1"/>
</dbReference>
<dbReference type="PROSITE" id="PS00767">
    <property type="entry name" value="THF_DHG_CYH_2"/>
    <property type="match status" value="1"/>
</dbReference>
<dbReference type="PANTHER" id="PTHR48099">
    <property type="entry name" value="C-1-TETRAHYDROFOLATE SYNTHASE, CYTOPLASMIC-RELATED"/>
    <property type="match status" value="1"/>
</dbReference>